<proteinExistence type="predicted"/>
<feature type="transmembrane region" description="Helical" evidence="5">
    <location>
        <begin position="230"/>
        <end position="251"/>
    </location>
</feature>
<feature type="domain" description="G-protein coupled receptors family 1 profile" evidence="6">
    <location>
        <begin position="1"/>
        <end position="254"/>
    </location>
</feature>
<keyword evidence="8" id="KW-1185">Reference proteome</keyword>
<evidence type="ECO:0000313" key="8">
    <source>
        <dbReference type="Proteomes" id="UP000507470"/>
    </source>
</evidence>
<keyword evidence="2 5" id="KW-0812">Transmembrane</keyword>
<keyword evidence="3 5" id="KW-1133">Transmembrane helix</keyword>
<evidence type="ECO:0000256" key="1">
    <source>
        <dbReference type="ARBA" id="ARBA00004370"/>
    </source>
</evidence>
<dbReference type="PANTHER" id="PTHR46641:SF8">
    <property type="entry name" value="G-PROTEIN COUPLED RECEPTORS FAMILY 1 PROFILE DOMAIN-CONTAINING PROTEIN"/>
    <property type="match status" value="1"/>
</dbReference>
<comment type="subcellular location">
    <subcellularLocation>
        <location evidence="1">Membrane</location>
    </subcellularLocation>
</comment>
<feature type="transmembrane region" description="Helical" evidence="5">
    <location>
        <begin position="187"/>
        <end position="209"/>
    </location>
</feature>
<feature type="transmembrane region" description="Helical" evidence="5">
    <location>
        <begin position="137"/>
        <end position="160"/>
    </location>
</feature>
<organism evidence="7 8">
    <name type="scientific">Mytilus coruscus</name>
    <name type="common">Sea mussel</name>
    <dbReference type="NCBI Taxonomy" id="42192"/>
    <lineage>
        <taxon>Eukaryota</taxon>
        <taxon>Metazoa</taxon>
        <taxon>Spiralia</taxon>
        <taxon>Lophotrochozoa</taxon>
        <taxon>Mollusca</taxon>
        <taxon>Bivalvia</taxon>
        <taxon>Autobranchia</taxon>
        <taxon>Pteriomorphia</taxon>
        <taxon>Mytilida</taxon>
        <taxon>Mytiloidea</taxon>
        <taxon>Mytilidae</taxon>
        <taxon>Mytilinae</taxon>
        <taxon>Mytilus</taxon>
    </lineage>
</organism>
<dbReference type="AlphaFoldDB" id="A0A6J8DXU0"/>
<keyword evidence="4 5" id="KW-0472">Membrane</keyword>
<feature type="transmembrane region" description="Helical" evidence="5">
    <location>
        <begin position="104"/>
        <end position="125"/>
    </location>
</feature>
<evidence type="ECO:0000256" key="5">
    <source>
        <dbReference type="SAM" id="Phobius"/>
    </source>
</evidence>
<evidence type="ECO:0000256" key="4">
    <source>
        <dbReference type="ARBA" id="ARBA00023136"/>
    </source>
</evidence>
<sequence length="487" mass="55861">MNTVVLVVLFDKEIKTPSTVLLQGLAIADGLTSICIYGFEPLFKQFYEEIVSSRKSSNFEIWLDSESSNKTFSMSGVQKIVSLKYPYCLGHYCLSQLAETFHMVSILITASIGIQKTIAVVWPVWCRTTVTITKSTFICYSLFIFSVVVNIPKLFVVSIYSDKDDSTCILSKPVSFLEKYVLTFHPIAYSVILFFCMLAMIVSTICIIFKLCKKRKIKIHTSSSKSETMSCLLTIFVMTVFLLSEIPRLYINTIIFKTYYSDLAEKNIAWSKVREEIHKKSSECYRDVEDNFLMKLKSDFNISDTACFNASDRLQNYIPIIDSRIDALIFINKNYGRTLSLKLVKVYQSLVDNIITQLSAVVTDNLRKRITKIATFLICNNVIDQVLFLYINEYLLCDGSVVNALHDEFPALILGITPYSETVNYLLNITWRRSYMTLESVKILTEVLKFCTVFACASNFVIYIAMSRQLRAALSKKLKLFKCWREY</sequence>
<dbReference type="GO" id="GO:0016020">
    <property type="term" value="C:membrane"/>
    <property type="evidence" value="ECO:0007669"/>
    <property type="project" value="UniProtKB-SubCell"/>
</dbReference>
<dbReference type="PANTHER" id="PTHR46641">
    <property type="entry name" value="FMRFAMIDE RECEPTOR-RELATED"/>
    <property type="match status" value="1"/>
</dbReference>
<dbReference type="EMBL" id="CACVKT020007877">
    <property type="protein sequence ID" value="CAC5411610.1"/>
    <property type="molecule type" value="Genomic_DNA"/>
</dbReference>
<reference evidence="7 8" key="1">
    <citation type="submission" date="2020-06" db="EMBL/GenBank/DDBJ databases">
        <authorList>
            <person name="Li R."/>
            <person name="Bekaert M."/>
        </authorList>
    </citation>
    <scope>NUCLEOTIDE SEQUENCE [LARGE SCALE GENOMIC DNA]</scope>
    <source>
        <strain evidence="8">wild</strain>
    </source>
</reference>
<gene>
    <name evidence="7" type="ORF">MCOR_44674</name>
</gene>
<evidence type="ECO:0000259" key="6">
    <source>
        <dbReference type="PROSITE" id="PS50262"/>
    </source>
</evidence>
<name>A0A6J8DXU0_MYTCO</name>
<dbReference type="Gene3D" id="1.20.1070.10">
    <property type="entry name" value="Rhodopsin 7-helix transmembrane proteins"/>
    <property type="match status" value="1"/>
</dbReference>
<dbReference type="InterPro" id="IPR052954">
    <property type="entry name" value="GPCR-Ligand_Int"/>
</dbReference>
<dbReference type="Proteomes" id="UP000507470">
    <property type="component" value="Unassembled WGS sequence"/>
</dbReference>
<protein>
    <submittedName>
        <fullName evidence="7">CMKLR1</fullName>
    </submittedName>
</protein>
<dbReference type="PROSITE" id="PS50262">
    <property type="entry name" value="G_PROTEIN_RECEP_F1_2"/>
    <property type="match status" value="1"/>
</dbReference>
<evidence type="ECO:0000256" key="2">
    <source>
        <dbReference type="ARBA" id="ARBA00022692"/>
    </source>
</evidence>
<dbReference type="InterPro" id="IPR017452">
    <property type="entry name" value="GPCR_Rhodpsn_7TM"/>
</dbReference>
<accession>A0A6J8DXU0</accession>
<dbReference type="SUPFAM" id="SSF81321">
    <property type="entry name" value="Family A G protein-coupled receptor-like"/>
    <property type="match status" value="1"/>
</dbReference>
<evidence type="ECO:0000256" key="3">
    <source>
        <dbReference type="ARBA" id="ARBA00022989"/>
    </source>
</evidence>
<evidence type="ECO:0000313" key="7">
    <source>
        <dbReference type="EMBL" id="CAC5411610.1"/>
    </source>
</evidence>